<keyword evidence="2" id="KW-1185">Reference proteome</keyword>
<organism evidence="1 2">
    <name type="scientific">Porites evermanni</name>
    <dbReference type="NCBI Taxonomy" id="104178"/>
    <lineage>
        <taxon>Eukaryota</taxon>
        <taxon>Metazoa</taxon>
        <taxon>Cnidaria</taxon>
        <taxon>Anthozoa</taxon>
        <taxon>Hexacorallia</taxon>
        <taxon>Scleractinia</taxon>
        <taxon>Fungiina</taxon>
        <taxon>Poritidae</taxon>
        <taxon>Porites</taxon>
    </lineage>
</organism>
<dbReference type="EMBL" id="CALNXI010000051">
    <property type="protein sequence ID" value="CAH3016960.1"/>
    <property type="molecule type" value="Genomic_DNA"/>
</dbReference>
<proteinExistence type="predicted"/>
<protein>
    <submittedName>
        <fullName evidence="1">Uncharacterized protein</fullName>
    </submittedName>
</protein>
<accession>A0ABN8LLX8</accession>
<evidence type="ECO:0000313" key="1">
    <source>
        <dbReference type="EMBL" id="CAH3016960.1"/>
    </source>
</evidence>
<gene>
    <name evidence="1" type="ORF">PEVE_00034016</name>
</gene>
<dbReference type="Proteomes" id="UP001159427">
    <property type="component" value="Unassembled WGS sequence"/>
</dbReference>
<comment type="caution">
    <text evidence="1">The sequence shown here is derived from an EMBL/GenBank/DDBJ whole genome shotgun (WGS) entry which is preliminary data.</text>
</comment>
<name>A0ABN8LLX8_9CNID</name>
<reference evidence="1 2" key="1">
    <citation type="submission" date="2022-05" db="EMBL/GenBank/DDBJ databases">
        <authorList>
            <consortium name="Genoscope - CEA"/>
            <person name="William W."/>
        </authorList>
    </citation>
    <scope>NUCLEOTIDE SEQUENCE [LARGE SCALE GENOMIC DNA]</scope>
</reference>
<sequence length="125" mass="14220">MEFPGKKMGCTKVDDPYFGRRKPSEIVKRINRRISLLESQKELREINCGQCSGTLSATNFITISSKQGMKKDDPKSRSNENLMNDAMLLQRQRAATAPGTLTTTSISKDKWPTKDEFESLLFRMI</sequence>
<evidence type="ECO:0000313" key="2">
    <source>
        <dbReference type="Proteomes" id="UP001159427"/>
    </source>
</evidence>